<keyword evidence="5" id="KW-0689">Ribosomal protein</keyword>
<evidence type="ECO:0000256" key="3">
    <source>
        <dbReference type="ARBA" id="ARBA00011838"/>
    </source>
</evidence>
<dbReference type="SMART" id="SM01382">
    <property type="entry name" value="Ribosomal_L2_C"/>
    <property type="match status" value="1"/>
</dbReference>
<evidence type="ECO:0000256" key="4">
    <source>
        <dbReference type="ARBA" id="ARBA00022640"/>
    </source>
</evidence>
<keyword evidence="6" id="KW-0687">Ribonucleoprotein</keyword>
<dbReference type="AlphaFoldDB" id="A0AAW1Q9E6"/>
<feature type="domain" description="Large ribosomal subunit protein uL2 C-terminal" evidence="9">
    <location>
        <begin position="204"/>
        <end position="332"/>
    </location>
</feature>
<dbReference type="GO" id="GO:0002181">
    <property type="term" value="P:cytoplasmic translation"/>
    <property type="evidence" value="ECO:0007669"/>
    <property type="project" value="TreeGrafter"/>
</dbReference>
<evidence type="ECO:0000259" key="9">
    <source>
        <dbReference type="SMART" id="SM01382"/>
    </source>
</evidence>
<keyword evidence="12" id="KW-1185">Reference proteome</keyword>
<sequence length="361" mass="38362">MRRASLLFQWASKTSKHSNLQGLSAAEPAVLQPAGSGLLPGVGNWVAPVHLPSKAAVFSGAWTAPSVRGKTYQAGPGLKAYKPITPGFRGRVITSRQGLWKGSPYKPLTVGKHSSGGRNNGGSITSWHRGSGHKRKYRIIDFTHSTGRGPGVVERIEYDPNRSARIALVKYGGENEQAPSFAYNIAPARVAAGDVLDKGPAAAIRPGNTLPLFSIPIGQTVHGVEMNPGKGAQLARSAGASATVVARGADGYVIVRLPSGEQRRVLSRCTATIGEVSNGQHKNIKVGKAGANRWKGIRPSTRGIAMNPVDHPHGGGRGKRKGRLSVSPWGKPAKGGRTRRSPRTDQYIHLSRHKAGRRGRK</sequence>
<evidence type="ECO:0000313" key="12">
    <source>
        <dbReference type="Proteomes" id="UP001438707"/>
    </source>
</evidence>
<dbReference type="Pfam" id="PF03947">
    <property type="entry name" value="Ribosomal_L2_C"/>
    <property type="match status" value="1"/>
</dbReference>
<dbReference type="SMART" id="SM01383">
    <property type="entry name" value="Ribosomal_L2"/>
    <property type="match status" value="1"/>
</dbReference>
<feature type="region of interest" description="Disordered" evidence="8">
    <location>
        <begin position="294"/>
        <end position="361"/>
    </location>
</feature>
<dbReference type="SUPFAM" id="SSF50249">
    <property type="entry name" value="Nucleic acid-binding proteins"/>
    <property type="match status" value="1"/>
</dbReference>
<dbReference type="NCBIfam" id="TIGR01171">
    <property type="entry name" value="rplB_bact"/>
    <property type="match status" value="1"/>
</dbReference>
<evidence type="ECO:0000256" key="2">
    <source>
        <dbReference type="ARBA" id="ARBA00005636"/>
    </source>
</evidence>
<dbReference type="InterPro" id="IPR008991">
    <property type="entry name" value="Translation_prot_SH3-like_sf"/>
</dbReference>
<dbReference type="EMBL" id="JALJOS010000054">
    <property type="protein sequence ID" value="KAK9818830.1"/>
    <property type="molecule type" value="Genomic_DNA"/>
</dbReference>
<gene>
    <name evidence="11" type="ORF">WJX74_008560</name>
</gene>
<dbReference type="GO" id="GO:0003723">
    <property type="term" value="F:RNA binding"/>
    <property type="evidence" value="ECO:0007669"/>
    <property type="project" value="InterPro"/>
</dbReference>
<reference evidence="11 12" key="1">
    <citation type="journal article" date="2024" name="Nat. Commun.">
        <title>Phylogenomics reveals the evolutionary origins of lichenization in chlorophyte algae.</title>
        <authorList>
            <person name="Puginier C."/>
            <person name="Libourel C."/>
            <person name="Otte J."/>
            <person name="Skaloud P."/>
            <person name="Haon M."/>
            <person name="Grisel S."/>
            <person name="Petersen M."/>
            <person name="Berrin J.G."/>
            <person name="Delaux P.M."/>
            <person name="Dal Grande F."/>
            <person name="Keller J."/>
        </authorList>
    </citation>
    <scope>NUCLEOTIDE SEQUENCE [LARGE SCALE GENOMIC DNA]</scope>
    <source>
        <strain evidence="11 12">SAG 2145</strain>
    </source>
</reference>
<dbReference type="InterPro" id="IPR022671">
    <property type="entry name" value="Ribosomal_uL2_CS"/>
</dbReference>
<feature type="region of interest" description="Disordered" evidence="8">
    <location>
        <begin position="104"/>
        <end position="130"/>
    </location>
</feature>
<comment type="similarity">
    <text evidence="2">Belongs to the universal ribosomal protein uL2 family.</text>
</comment>
<dbReference type="PANTHER" id="PTHR13691:SF5">
    <property type="entry name" value="LARGE RIBOSOMAL SUBUNIT PROTEIN UL2M"/>
    <property type="match status" value="1"/>
</dbReference>
<dbReference type="Proteomes" id="UP001438707">
    <property type="component" value="Unassembled WGS sequence"/>
</dbReference>
<dbReference type="InterPro" id="IPR012340">
    <property type="entry name" value="NA-bd_OB-fold"/>
</dbReference>
<dbReference type="GO" id="GO:0003735">
    <property type="term" value="F:structural constituent of ribosome"/>
    <property type="evidence" value="ECO:0007669"/>
    <property type="project" value="InterPro"/>
</dbReference>
<evidence type="ECO:0000259" key="10">
    <source>
        <dbReference type="SMART" id="SM01383"/>
    </source>
</evidence>
<evidence type="ECO:0000313" key="11">
    <source>
        <dbReference type="EMBL" id="KAK9818830.1"/>
    </source>
</evidence>
<comment type="subunit">
    <text evidence="3">Part of the 50S ribosomal subunit.</text>
</comment>
<evidence type="ECO:0000256" key="8">
    <source>
        <dbReference type="SAM" id="MobiDB-lite"/>
    </source>
</evidence>
<evidence type="ECO:0000256" key="1">
    <source>
        <dbReference type="ARBA" id="ARBA00004474"/>
    </source>
</evidence>
<dbReference type="GO" id="GO:0009536">
    <property type="term" value="C:plastid"/>
    <property type="evidence" value="ECO:0007669"/>
    <property type="project" value="UniProtKB-SubCell"/>
</dbReference>
<protein>
    <recommendedName>
        <fullName evidence="7">Large ribosomal subunit protein uL2m</fullName>
    </recommendedName>
</protein>
<feature type="compositionally biased region" description="Basic residues" evidence="8">
    <location>
        <begin position="350"/>
        <end position="361"/>
    </location>
</feature>
<dbReference type="InterPro" id="IPR002171">
    <property type="entry name" value="Ribosomal_uL2"/>
</dbReference>
<dbReference type="InterPro" id="IPR014726">
    <property type="entry name" value="Ribosomal_uL2_dom3"/>
</dbReference>
<dbReference type="PROSITE" id="PS00467">
    <property type="entry name" value="RIBOSOMAL_L2"/>
    <property type="match status" value="1"/>
</dbReference>
<dbReference type="Pfam" id="PF00181">
    <property type="entry name" value="Ribosomal_L2_N"/>
    <property type="match status" value="1"/>
</dbReference>
<evidence type="ECO:0000256" key="7">
    <source>
        <dbReference type="ARBA" id="ARBA00069872"/>
    </source>
</evidence>
<organism evidence="11 12">
    <name type="scientific">Apatococcus lobatus</name>
    <dbReference type="NCBI Taxonomy" id="904363"/>
    <lineage>
        <taxon>Eukaryota</taxon>
        <taxon>Viridiplantae</taxon>
        <taxon>Chlorophyta</taxon>
        <taxon>core chlorophytes</taxon>
        <taxon>Trebouxiophyceae</taxon>
        <taxon>Chlorellales</taxon>
        <taxon>Chlorellaceae</taxon>
        <taxon>Apatococcus</taxon>
    </lineage>
</organism>
<dbReference type="FunFam" id="4.10.950.10:FF:000001">
    <property type="entry name" value="50S ribosomal protein L2"/>
    <property type="match status" value="1"/>
</dbReference>
<dbReference type="PANTHER" id="PTHR13691">
    <property type="entry name" value="RIBOSOMAL PROTEIN L2"/>
    <property type="match status" value="1"/>
</dbReference>
<dbReference type="SUPFAM" id="SSF50104">
    <property type="entry name" value="Translation proteins SH3-like domain"/>
    <property type="match status" value="1"/>
</dbReference>
<keyword evidence="4" id="KW-0934">Plastid</keyword>
<proteinExistence type="inferred from homology"/>
<evidence type="ECO:0000256" key="6">
    <source>
        <dbReference type="ARBA" id="ARBA00023274"/>
    </source>
</evidence>
<dbReference type="Gene3D" id="2.30.30.30">
    <property type="match status" value="1"/>
</dbReference>
<comment type="caution">
    <text evidence="11">The sequence shown here is derived from an EMBL/GenBank/DDBJ whole genome shotgun (WGS) entry which is preliminary data.</text>
</comment>
<dbReference type="FunFam" id="2.30.30.30:FF:000001">
    <property type="entry name" value="50S ribosomal protein L2"/>
    <property type="match status" value="1"/>
</dbReference>
<dbReference type="GO" id="GO:0016740">
    <property type="term" value="F:transferase activity"/>
    <property type="evidence" value="ECO:0007669"/>
    <property type="project" value="InterPro"/>
</dbReference>
<dbReference type="HAMAP" id="MF_01320_B">
    <property type="entry name" value="Ribosomal_uL2_B"/>
    <property type="match status" value="1"/>
</dbReference>
<feature type="compositionally biased region" description="Basic residues" evidence="8">
    <location>
        <begin position="314"/>
        <end position="323"/>
    </location>
</feature>
<evidence type="ECO:0000256" key="5">
    <source>
        <dbReference type="ARBA" id="ARBA00022980"/>
    </source>
</evidence>
<dbReference type="InterPro" id="IPR014722">
    <property type="entry name" value="Rib_uL2_dom2"/>
</dbReference>
<dbReference type="Gene3D" id="4.10.950.10">
    <property type="entry name" value="Ribosomal protein L2, domain 3"/>
    <property type="match status" value="1"/>
</dbReference>
<name>A0AAW1Q9E6_9CHLO</name>
<feature type="domain" description="Large ribosomal subunit protein uL2 RNA-binding" evidence="10">
    <location>
        <begin position="117"/>
        <end position="198"/>
    </location>
</feature>
<dbReference type="InterPro" id="IPR005880">
    <property type="entry name" value="Ribosomal_uL2_bac/org-type"/>
</dbReference>
<dbReference type="GO" id="GO:0015934">
    <property type="term" value="C:large ribosomal subunit"/>
    <property type="evidence" value="ECO:0007669"/>
    <property type="project" value="InterPro"/>
</dbReference>
<dbReference type="InterPro" id="IPR022669">
    <property type="entry name" value="Ribosomal_uL2_C"/>
</dbReference>
<dbReference type="InterPro" id="IPR022666">
    <property type="entry name" value="Ribosomal_uL2_RNA-bd_dom"/>
</dbReference>
<dbReference type="Gene3D" id="2.40.50.140">
    <property type="entry name" value="Nucleic acid-binding proteins"/>
    <property type="match status" value="1"/>
</dbReference>
<accession>A0AAW1Q9E6</accession>
<comment type="subcellular location">
    <subcellularLocation>
        <location evidence="1">Plastid</location>
    </subcellularLocation>
</comment>